<dbReference type="RefSeq" id="WP_037553331.1">
    <property type="nucleotide sequence ID" value="NZ_CP009122.1"/>
</dbReference>
<dbReference type="GO" id="GO:0003824">
    <property type="term" value="F:catalytic activity"/>
    <property type="evidence" value="ECO:0007669"/>
    <property type="project" value="InterPro"/>
</dbReference>
<dbReference type="KEGG" id="sphk:SKP52_23190"/>
<dbReference type="SUPFAM" id="SSF56219">
    <property type="entry name" value="DNase I-like"/>
    <property type="match status" value="1"/>
</dbReference>
<dbReference type="EMBL" id="CP009122">
    <property type="protein sequence ID" value="AJA11480.1"/>
    <property type="molecule type" value="Genomic_DNA"/>
</dbReference>
<organism evidence="3 4">
    <name type="scientific">Sphingopyxis fribergensis</name>
    <dbReference type="NCBI Taxonomy" id="1515612"/>
    <lineage>
        <taxon>Bacteria</taxon>
        <taxon>Pseudomonadati</taxon>
        <taxon>Pseudomonadota</taxon>
        <taxon>Alphaproteobacteria</taxon>
        <taxon>Sphingomonadales</taxon>
        <taxon>Sphingomonadaceae</taxon>
        <taxon>Sphingopyxis</taxon>
    </lineage>
</organism>
<dbReference type="HOGENOM" id="CLU_056520_0_0_5"/>
<keyword evidence="4" id="KW-1185">Reference proteome</keyword>
<evidence type="ECO:0000256" key="1">
    <source>
        <dbReference type="SAM" id="SignalP"/>
    </source>
</evidence>
<dbReference type="Proteomes" id="UP000030907">
    <property type="component" value="Chromosome"/>
</dbReference>
<dbReference type="Pfam" id="PF03372">
    <property type="entry name" value="Exo_endo_phos"/>
    <property type="match status" value="1"/>
</dbReference>
<protein>
    <recommendedName>
        <fullName evidence="2">Endonuclease/exonuclease/phosphatase domain-containing protein</fullName>
    </recommendedName>
</protein>
<keyword evidence="1" id="KW-0732">Signal</keyword>
<name>A0A0A7PN70_9SPHN</name>
<dbReference type="OrthoDB" id="395856at2"/>
<gene>
    <name evidence="3" type="ORF">SKP52_23190</name>
</gene>
<dbReference type="AlphaFoldDB" id="A0A0A7PN70"/>
<dbReference type="Gene3D" id="3.60.10.10">
    <property type="entry name" value="Endonuclease/exonuclease/phosphatase"/>
    <property type="match status" value="1"/>
</dbReference>
<reference evidence="3 4" key="1">
    <citation type="journal article" date="2015" name="Int. J. Syst. Evol. Microbiol.">
        <title>Description of Sphingopyxis fribergensis sp. nov. - a soil bacterium with the ability to degrade styrene and phenylacetic acid.</title>
        <authorList>
            <person name="Oelschlagel M."/>
            <person name="Ruckert C."/>
            <person name="Kalinowski J."/>
            <person name="Schmidt G."/>
            <person name="Schlomann M."/>
            <person name="Tischler D."/>
        </authorList>
    </citation>
    <scope>NUCLEOTIDE SEQUENCE [LARGE SCALE GENOMIC DNA]</scope>
    <source>
        <strain evidence="3 4">Kp5.2</strain>
    </source>
</reference>
<evidence type="ECO:0000313" key="3">
    <source>
        <dbReference type="EMBL" id="AJA11480.1"/>
    </source>
</evidence>
<dbReference type="PROSITE" id="PS51257">
    <property type="entry name" value="PROKAR_LIPOPROTEIN"/>
    <property type="match status" value="1"/>
</dbReference>
<sequence length="301" mass="32490">MLPHRLIASALLLLAAACSPATSAPANPSAPSKPLKLASWNLEFLAARNGEGCNPRDDSDYAAMRRIVDDLDADVIAFQEAENETAAARVFDPAKYVVIMEARKGAPGGTCGGKFPSQTVIRQAVGFAIRKDMAFDRHADVTSLMRGNEQLRSGVDITLRPEGRTPIRLLGIHLKSGCFSGNEAKACPIFQDQIPALEAWIDAAAAGPERFAVLGDWNRRLALPGDAIWTKIDDGDPANADLMLADAGQPPACDPRYDSFIDHIVLDRRAAADRTGFSETLYAPGEKHYSDHCPIAVTLRR</sequence>
<proteinExistence type="predicted"/>
<dbReference type="InterPro" id="IPR036691">
    <property type="entry name" value="Endo/exonu/phosph_ase_sf"/>
</dbReference>
<feature type="chain" id="PRO_5002032329" description="Endonuclease/exonuclease/phosphatase domain-containing protein" evidence="1">
    <location>
        <begin position="24"/>
        <end position="301"/>
    </location>
</feature>
<feature type="signal peptide" evidence="1">
    <location>
        <begin position="1"/>
        <end position="23"/>
    </location>
</feature>
<accession>A0A0A7PN70</accession>
<dbReference type="InterPro" id="IPR005135">
    <property type="entry name" value="Endo/exonuclease/phosphatase"/>
</dbReference>
<feature type="domain" description="Endonuclease/exonuclease/phosphatase" evidence="2">
    <location>
        <begin position="38"/>
        <end position="276"/>
    </location>
</feature>
<evidence type="ECO:0000259" key="2">
    <source>
        <dbReference type="Pfam" id="PF03372"/>
    </source>
</evidence>
<dbReference type="STRING" id="1515612.SKP52_23190"/>
<evidence type="ECO:0000313" key="4">
    <source>
        <dbReference type="Proteomes" id="UP000030907"/>
    </source>
</evidence>